<dbReference type="EMBL" id="VIBQ01000043">
    <property type="protein sequence ID" value="KAB8468452.1"/>
    <property type="molecule type" value="Genomic_DNA"/>
</dbReference>
<feature type="region of interest" description="Disordered" evidence="1">
    <location>
        <begin position="376"/>
        <end position="399"/>
    </location>
</feature>
<proteinExistence type="predicted"/>
<gene>
    <name evidence="2" type="ORF">FH972_025286</name>
</gene>
<dbReference type="Proteomes" id="UP000327013">
    <property type="component" value="Unassembled WGS sequence"/>
</dbReference>
<comment type="caution">
    <text evidence="2">The sequence shown here is derived from an EMBL/GenBank/DDBJ whole genome shotgun (WGS) entry which is preliminary data.</text>
</comment>
<protein>
    <submittedName>
        <fullName evidence="2">Uncharacterized protein</fullName>
    </submittedName>
</protein>
<evidence type="ECO:0000313" key="2">
    <source>
        <dbReference type="EMBL" id="KAB8468452.1"/>
    </source>
</evidence>
<sequence>MTPLGIYSRYSMLMVPERERKGAPSEGSLPRNPHEVLLNTSQFVVLSMDTDDRKSKPSFHSSIRGGFRLLMKATTSKRITLQIIPVQLTKPDFPVLSLGTDQRKRQVSPSASECKQFKGRSSSSTCGRVQSEIEPLSAPYFYLFQVKDENQACPQRGKHCIQRALDQASTSAGKLGELAWAFQNGPFISYPRIDKAVKRTANKEKATSERQGKERLPMVGLPLLLLSSAGKLRIVMPGQTLSYDASERLKHILHPICQSSLKPCNSRILKGKKQANSRIFRRVPEKPYELTFHLTRAIGPVKVTSLTNIHGLLRGFFNQPKPATESLISTTYKLRDAPFPMAEEGCKLEGLGQDILHLDRRCSALSVGKIPLHGFNDADEGNQRKGSQRQARSIGRLIG</sequence>
<evidence type="ECO:0000313" key="3">
    <source>
        <dbReference type="Proteomes" id="UP000327013"/>
    </source>
</evidence>
<reference evidence="2 3" key="1">
    <citation type="submission" date="2019-06" db="EMBL/GenBank/DDBJ databases">
        <title>A chromosomal-level reference genome of Carpinus fangiana (Coryloideae, Betulaceae).</title>
        <authorList>
            <person name="Yang X."/>
            <person name="Wang Z."/>
            <person name="Zhang L."/>
            <person name="Hao G."/>
            <person name="Liu J."/>
            <person name="Yang Y."/>
        </authorList>
    </citation>
    <scope>NUCLEOTIDE SEQUENCE [LARGE SCALE GENOMIC DNA]</scope>
    <source>
        <strain evidence="2">Cfa_2016G</strain>
        <tissue evidence="2">Leaf</tissue>
    </source>
</reference>
<dbReference type="AlphaFoldDB" id="A0A5N6L100"/>
<accession>A0A5N6L100</accession>
<keyword evidence="3" id="KW-1185">Reference proteome</keyword>
<organism evidence="2 3">
    <name type="scientific">Carpinus fangiana</name>
    <dbReference type="NCBI Taxonomy" id="176857"/>
    <lineage>
        <taxon>Eukaryota</taxon>
        <taxon>Viridiplantae</taxon>
        <taxon>Streptophyta</taxon>
        <taxon>Embryophyta</taxon>
        <taxon>Tracheophyta</taxon>
        <taxon>Spermatophyta</taxon>
        <taxon>Magnoliopsida</taxon>
        <taxon>eudicotyledons</taxon>
        <taxon>Gunneridae</taxon>
        <taxon>Pentapetalae</taxon>
        <taxon>rosids</taxon>
        <taxon>fabids</taxon>
        <taxon>Fagales</taxon>
        <taxon>Betulaceae</taxon>
        <taxon>Carpinus</taxon>
    </lineage>
</organism>
<evidence type="ECO:0000256" key="1">
    <source>
        <dbReference type="SAM" id="MobiDB-lite"/>
    </source>
</evidence>
<name>A0A5N6L100_9ROSI</name>
<dbReference type="OrthoDB" id="10554118at2759"/>